<protein>
    <submittedName>
        <fullName evidence="1">Uncharacterized protein</fullName>
    </submittedName>
</protein>
<reference evidence="1 2" key="1">
    <citation type="submission" date="2017-02" db="EMBL/GenBank/DDBJ databases">
        <authorList>
            <person name="Peterson S.W."/>
        </authorList>
    </citation>
    <scope>NUCLEOTIDE SEQUENCE [LARGE SCALE GENOMIC DNA]</scope>
    <source>
        <strain evidence="1 2">DSM 9653</strain>
    </source>
</reference>
<evidence type="ECO:0000313" key="2">
    <source>
        <dbReference type="Proteomes" id="UP000190130"/>
    </source>
</evidence>
<dbReference type="EMBL" id="FUYX01000009">
    <property type="protein sequence ID" value="SKB96848.1"/>
    <property type="molecule type" value="Genomic_DNA"/>
</dbReference>
<gene>
    <name evidence="1" type="ORF">SAMN05660750_03321</name>
</gene>
<dbReference type="Proteomes" id="UP000190130">
    <property type="component" value="Unassembled WGS sequence"/>
</dbReference>
<dbReference type="AlphaFoldDB" id="A0A1T5FL82"/>
<sequence>MIVEELVARLGFSVEGLEKLRRAAQMFQRLQRAIAAFAMAIAKRLGRVAVILARVTGRLAKFGASFIARSALITGAATAAQAALMKLAAGFAKARQASIDQAFVNGIDPRQLALIENLMVRVGAGAKDAQKWIGEFAQKVRDGVREGGDWSDALAKQGVRLKDAKGRAKSYSQVIDDVLKAADKIKDSDKRREFLTEALEGAPDELIAKLLQATSAFKTWQKLVADTRKSGGNLSPGDILNAGDITDALGRLGVALKGFTDAIGSGLMAAFASEFRKLGDAVASVATDENRDRLRSFAGTIANFLVRVREGGFIVLSKVGDAISAIVSAAAQIDEATGGRLKTLAIGLAAIMAAVGTAVLASSHPLVVISAAITGLLALLAELQRWNSGEESPLGGFFSSIASAANTAKEAVVGLAEALKSIPGFNFLGQQQVPVSAKEGGRKAGEMIQGLIKKQAEISINSVAPKVAADRAASTVNNQSYEQNNNFGGVTVNASGLEGVAAAAERGVKAAAGNIRMNTATAGAGTP</sequence>
<dbReference type="RefSeq" id="WP_079591755.1">
    <property type="nucleotide sequence ID" value="NZ_FUYX01000009.1"/>
</dbReference>
<name>A0A1T5FL82_9HYPH</name>
<evidence type="ECO:0000313" key="1">
    <source>
        <dbReference type="EMBL" id="SKB96848.1"/>
    </source>
</evidence>
<organism evidence="1 2">
    <name type="scientific">Bosea thiooxidans</name>
    <dbReference type="NCBI Taxonomy" id="53254"/>
    <lineage>
        <taxon>Bacteria</taxon>
        <taxon>Pseudomonadati</taxon>
        <taxon>Pseudomonadota</taxon>
        <taxon>Alphaproteobacteria</taxon>
        <taxon>Hyphomicrobiales</taxon>
        <taxon>Boseaceae</taxon>
        <taxon>Bosea</taxon>
    </lineage>
</organism>
<proteinExistence type="predicted"/>
<accession>A0A1T5FL82</accession>